<dbReference type="InterPro" id="IPR051251">
    <property type="entry name" value="STK_FNIP-Repeat"/>
</dbReference>
<dbReference type="EMBL" id="AJWJ01000011">
    <property type="protein sequence ID" value="KAF2078110.1"/>
    <property type="molecule type" value="Genomic_DNA"/>
</dbReference>
<dbReference type="PANTHER" id="PTHR32134:SF173">
    <property type="entry name" value="FNIP REPEAT-CONTAINING PROTEIN-RELATED"/>
    <property type="match status" value="1"/>
</dbReference>
<evidence type="ECO:0000313" key="3">
    <source>
        <dbReference type="Proteomes" id="UP000695562"/>
    </source>
</evidence>
<reference evidence="2" key="1">
    <citation type="submission" date="2020-01" db="EMBL/GenBank/DDBJ databases">
        <title>Development of genomics and gene disruption for Polysphondylium violaceum indicates a role for the polyketide synthase stlB in stalk morphogenesis.</title>
        <authorList>
            <person name="Narita B."/>
            <person name="Kawabe Y."/>
            <person name="Kin K."/>
            <person name="Saito T."/>
            <person name="Gibbs R."/>
            <person name="Kuspa A."/>
            <person name="Muzny D."/>
            <person name="Queller D."/>
            <person name="Richards S."/>
            <person name="Strassman J."/>
            <person name="Sucgang R."/>
            <person name="Worley K."/>
            <person name="Schaap P."/>
        </authorList>
    </citation>
    <scope>NUCLEOTIDE SEQUENCE</scope>
    <source>
        <strain evidence="2">QSvi11</strain>
    </source>
</reference>
<proteinExistence type="predicted"/>
<dbReference type="AlphaFoldDB" id="A0A8J4Q2J0"/>
<organism evidence="2 3">
    <name type="scientific">Polysphondylium violaceum</name>
    <dbReference type="NCBI Taxonomy" id="133409"/>
    <lineage>
        <taxon>Eukaryota</taxon>
        <taxon>Amoebozoa</taxon>
        <taxon>Evosea</taxon>
        <taxon>Eumycetozoa</taxon>
        <taxon>Dictyostelia</taxon>
        <taxon>Dictyosteliales</taxon>
        <taxon>Dictyosteliaceae</taxon>
        <taxon>Polysphondylium</taxon>
    </lineage>
</organism>
<gene>
    <name evidence="2" type="ORF">CYY_000581</name>
</gene>
<protein>
    <recommendedName>
        <fullName evidence="4">FNIP repeat-containing protein</fullName>
    </recommendedName>
</protein>
<evidence type="ECO:0000313" key="2">
    <source>
        <dbReference type="EMBL" id="KAF2078110.1"/>
    </source>
</evidence>
<comment type="caution">
    <text evidence="2">The sequence shown here is derived from an EMBL/GenBank/DDBJ whole genome shotgun (WGS) entry which is preliminary data.</text>
</comment>
<keyword evidence="1" id="KW-0677">Repeat</keyword>
<accession>A0A8J4Q2J0</accession>
<keyword evidence="3" id="KW-1185">Reference proteome</keyword>
<sequence>MDFIDNIYLYLDKGCLKRSFILFCHEIDEFKLNTLVSLPSDVNELSVQMLSYDYKYDDILIEILGSLPIHIKYVKLQILDSCFDKSTNTPLNENTRLQLEYLFIAVLSNRQNIAFSGPTQQRLKYLKQLDLETKYTINDSSATIPIVDHVVWKCKELSLSPIPLGVKRITFYGNREIGREAIPLSVEYVKFKESNQCLSLVSLPSSIKYLCFDKYFNQTIDHRILVLPSSLVYLEFYFKQENYYHCLYSMGCIAPSIKYLKIHFEKDYSLLVEQQCKPHKPILVPKSVVYVYACQEIKSNIKYIDTIEYYSNIIETRSSGISQQCNIKKLVLCKDYKQIIKVLPDTLTSLDISRIPRPQDILNPLLIPPSLASLLCTDYSFIPSNHLFTHLGCRPFKDIDNIVIESIDGRPFTKEKIINLFRDLIPDFNIRIKEMEVESLGLMLRNVKYIDKLIVNGFVQYKSLEGLPDDLKELEFKFYSRELPMYPKSLKKLKYSSNYIGDPTLIPPSIKDLSLAFTKDNQDILFDPNPKRELKYKDIRRQSNYNNISLYDTFFNVWRNLYLKKKITSLNYPNLLKVEDDNDIILGQNRFDNITIFLNKYHFERTSQSHWNGIVGVDTSVNSDSIKISSKEITFLSIYSPHPGIRIPDGITHVQMREFPKHMKPDFPLSLKWLCISERADIDGKISIPLSVRHLLVKHSILAKCKIPHTVDTIEILADPFLHNQKLNHQMFSSVTLKRVVINTKIFQESLIDAELLTVLNQRHLLDDVYEIYDINNPVSNLTTVLIWLDDKVILPNIVPSNVKRIIFGQYYNCTILRDSLPNSITEINFGLHFSQCLSNCSLPPSIKYISFSKYIHPFQPNCFPFSVTHIKIKSRYLYASSIFNLPRSVSHLEIHCQKLVDIPSWIRHLKLFGTVAENVLNVGPSLVSLQTHSTISIVNHDYQSFVVEKEKRTKFSPLINIHVKRSEMAQYNGYIGEGTIRSNIISLELSDSYNHPLIEGSIPNNVTQLSLGRYYSQPLFFAPTSIKILNLGSIFNSPLTLSMIPPLLQELVLSDSFNQPLTKGILPPTLTTLQFGSQFSQVISQDMIPNGLKNITFKSGFYDKSILESLPENLAQLEISLECFDCYNRIFELNAKQIPQSVTRLVIGGYQPISNIDQLPRTIKQLSLGFNFTGKVPSTVETLDFNESIDKPLHFIFE</sequence>
<evidence type="ECO:0000256" key="1">
    <source>
        <dbReference type="ARBA" id="ARBA00022737"/>
    </source>
</evidence>
<dbReference type="OrthoDB" id="22524at2759"/>
<dbReference type="PANTHER" id="PTHR32134">
    <property type="entry name" value="FNIP REPEAT-CONTAINING PROTEIN"/>
    <property type="match status" value="1"/>
</dbReference>
<name>A0A8J4Q2J0_9MYCE</name>
<dbReference type="Pfam" id="PF05725">
    <property type="entry name" value="FNIP"/>
    <property type="match status" value="5"/>
</dbReference>
<dbReference type="InterPro" id="IPR008615">
    <property type="entry name" value="FNIP"/>
</dbReference>
<evidence type="ECO:0008006" key="4">
    <source>
        <dbReference type="Google" id="ProtNLM"/>
    </source>
</evidence>
<dbReference type="Proteomes" id="UP000695562">
    <property type="component" value="Unassembled WGS sequence"/>
</dbReference>